<organism evidence="2 3">
    <name type="scientific">Actinomadura namibiensis</name>
    <dbReference type="NCBI Taxonomy" id="182080"/>
    <lineage>
        <taxon>Bacteria</taxon>
        <taxon>Bacillati</taxon>
        <taxon>Actinomycetota</taxon>
        <taxon>Actinomycetes</taxon>
        <taxon>Streptosporangiales</taxon>
        <taxon>Thermomonosporaceae</taxon>
        <taxon>Actinomadura</taxon>
    </lineage>
</organism>
<evidence type="ECO:0000313" key="2">
    <source>
        <dbReference type="EMBL" id="MBA8953357.1"/>
    </source>
</evidence>
<reference evidence="2 3" key="1">
    <citation type="submission" date="2020-08" db="EMBL/GenBank/DDBJ databases">
        <title>Genomic Encyclopedia of Type Strains, Phase IV (KMG-IV): sequencing the most valuable type-strain genomes for metagenomic binning, comparative biology and taxonomic classification.</title>
        <authorList>
            <person name="Goeker M."/>
        </authorList>
    </citation>
    <scope>NUCLEOTIDE SEQUENCE [LARGE SCALE GENOMIC DNA]</scope>
    <source>
        <strain evidence="2 3">DSM 44197</strain>
    </source>
</reference>
<name>A0A7W3LSF6_ACTNM</name>
<evidence type="ECO:0000313" key="3">
    <source>
        <dbReference type="Proteomes" id="UP000572680"/>
    </source>
</evidence>
<dbReference type="Proteomes" id="UP000572680">
    <property type="component" value="Unassembled WGS sequence"/>
</dbReference>
<keyword evidence="3" id="KW-1185">Reference proteome</keyword>
<feature type="chain" id="PRO_5031356735" evidence="1">
    <location>
        <begin position="28"/>
        <end position="147"/>
    </location>
</feature>
<dbReference type="RefSeq" id="WP_182845522.1">
    <property type="nucleotide sequence ID" value="NZ_BAAALP010000001.1"/>
</dbReference>
<protein>
    <submittedName>
        <fullName evidence="2">Uncharacterized protein</fullName>
    </submittedName>
</protein>
<dbReference type="AlphaFoldDB" id="A0A7W3LSF6"/>
<feature type="signal peptide" evidence="1">
    <location>
        <begin position="1"/>
        <end position="27"/>
    </location>
</feature>
<accession>A0A7W3LSF6</accession>
<dbReference type="EMBL" id="JACJIA010000006">
    <property type="protein sequence ID" value="MBA8953357.1"/>
    <property type="molecule type" value="Genomic_DNA"/>
</dbReference>
<comment type="caution">
    <text evidence="2">The sequence shown here is derived from an EMBL/GenBank/DDBJ whole genome shotgun (WGS) entry which is preliminary data.</text>
</comment>
<evidence type="ECO:0000256" key="1">
    <source>
        <dbReference type="SAM" id="SignalP"/>
    </source>
</evidence>
<keyword evidence="1" id="KW-0732">Signal</keyword>
<sequence length="147" mass="14638">MNTSTIKILGVATLGAGALLVTGGIGAASAVAPADRAAAATPNPSATPAGGTVVLQGGQSLPGMKSLASQGQAKRLALKGYIADSIWRNNVAWGANVRVTSGSYGAYTTCSNGRTHRGPRQGPGYWIFGGNCHGMGTLVDFGVYGSG</sequence>
<proteinExistence type="predicted"/>
<gene>
    <name evidence="2" type="ORF">HNR61_005007</name>
</gene>